<dbReference type="Gene3D" id="1.10.260.40">
    <property type="entry name" value="lambda repressor-like DNA-binding domains"/>
    <property type="match status" value="1"/>
</dbReference>
<protein>
    <recommendedName>
        <fullName evidence="3">HTH cro/C1-type domain-containing protein</fullName>
    </recommendedName>
</protein>
<organism evidence="1 2">
    <name type="scientific">Mannheimia granulomatis</name>
    <dbReference type="NCBI Taxonomy" id="85402"/>
    <lineage>
        <taxon>Bacteria</taxon>
        <taxon>Pseudomonadati</taxon>
        <taxon>Pseudomonadota</taxon>
        <taxon>Gammaproteobacteria</taxon>
        <taxon>Pasteurellales</taxon>
        <taxon>Pasteurellaceae</taxon>
        <taxon>Mannheimia</taxon>
    </lineage>
</organism>
<dbReference type="InterPro" id="IPR010982">
    <property type="entry name" value="Lambda_DNA-bd_dom_sf"/>
</dbReference>
<reference evidence="1 2" key="1">
    <citation type="journal article" date="2014" name="Genome Announc.">
        <title>Genome Sequence of a Presumptive Mannheimia haemolytica Strain with an A1/A6-Cross-Reactive Serotype from a White-Tailed Deer (Odocoileus virginianus).</title>
        <authorList>
            <person name="Lawrence P.K."/>
            <person name="Bey R.F."/>
            <person name="Wiener B."/>
            <person name="Kittichotirat W."/>
            <person name="Bumgarner R.E."/>
        </authorList>
    </citation>
    <scope>NUCLEOTIDE SEQUENCE [LARGE SCALE GENOMIC DNA]</scope>
    <source>
        <strain evidence="1 2">PKL10</strain>
    </source>
</reference>
<dbReference type="PATRIC" id="fig|1450449.3.peg.1101"/>
<name>A0A011NC88_9PAST</name>
<dbReference type="InterPro" id="IPR001387">
    <property type="entry name" value="Cro/C1-type_HTH"/>
</dbReference>
<proteinExistence type="predicted"/>
<dbReference type="AlphaFoldDB" id="A0A011NC88"/>
<dbReference type="GO" id="GO:0003677">
    <property type="term" value="F:DNA binding"/>
    <property type="evidence" value="ECO:0007669"/>
    <property type="project" value="InterPro"/>
</dbReference>
<dbReference type="Proteomes" id="UP000054123">
    <property type="component" value="Unassembled WGS sequence"/>
</dbReference>
<keyword evidence="2" id="KW-1185">Reference proteome</keyword>
<dbReference type="CDD" id="cd00093">
    <property type="entry name" value="HTH_XRE"/>
    <property type="match status" value="1"/>
</dbReference>
<accession>A0A011NC88</accession>
<gene>
    <name evidence="1" type="ORF">AK33_05630</name>
</gene>
<evidence type="ECO:0000313" key="2">
    <source>
        <dbReference type="Proteomes" id="UP000054123"/>
    </source>
</evidence>
<comment type="caution">
    <text evidence="1">The sequence shown here is derived from an EMBL/GenBank/DDBJ whole genome shotgun (WGS) entry which is preliminary data.</text>
</comment>
<dbReference type="OrthoDB" id="5689475at2"/>
<dbReference type="SUPFAM" id="SSF47413">
    <property type="entry name" value="lambda repressor-like DNA-binding domains"/>
    <property type="match status" value="1"/>
</dbReference>
<evidence type="ECO:0008006" key="3">
    <source>
        <dbReference type="Google" id="ProtNLM"/>
    </source>
</evidence>
<dbReference type="RefSeq" id="WP_042802875.1">
    <property type="nucleotide sequence ID" value="NZ_AVSP01000014.1"/>
</dbReference>
<evidence type="ECO:0000313" key="1">
    <source>
        <dbReference type="EMBL" id="EXI62207.1"/>
    </source>
</evidence>
<sequence length="121" mass="13324">MTIGARIKQLQKELGYSSAEKFAEVLEKTTASRLSDVIRGKQKLPDDLMFELITKFNVNANWIIAGVGEIFIGNIPENALTKQEQVLLDDYRESNEQGKEAIEKTASALAQAALLANSKIA</sequence>
<dbReference type="EMBL" id="JANJ01000004">
    <property type="protein sequence ID" value="EXI62207.1"/>
    <property type="molecule type" value="Genomic_DNA"/>
</dbReference>